<proteinExistence type="predicted"/>
<feature type="region of interest" description="Disordered" evidence="1">
    <location>
        <begin position="34"/>
        <end position="85"/>
    </location>
</feature>
<protein>
    <submittedName>
        <fullName evidence="2">Uncharacterized protein</fullName>
    </submittedName>
</protein>
<feature type="compositionally biased region" description="Gly residues" evidence="1">
    <location>
        <begin position="47"/>
        <end position="65"/>
    </location>
</feature>
<keyword evidence="3" id="KW-1185">Reference proteome</keyword>
<organism evidence="2 3">
    <name type="scientific">Vespula vulgaris</name>
    <name type="common">Yellow jacket</name>
    <name type="synonym">Wasp</name>
    <dbReference type="NCBI Taxonomy" id="7454"/>
    <lineage>
        <taxon>Eukaryota</taxon>
        <taxon>Metazoa</taxon>
        <taxon>Ecdysozoa</taxon>
        <taxon>Arthropoda</taxon>
        <taxon>Hexapoda</taxon>
        <taxon>Insecta</taxon>
        <taxon>Pterygota</taxon>
        <taxon>Neoptera</taxon>
        <taxon>Endopterygota</taxon>
        <taxon>Hymenoptera</taxon>
        <taxon>Apocrita</taxon>
        <taxon>Aculeata</taxon>
        <taxon>Vespoidea</taxon>
        <taxon>Vespidae</taxon>
        <taxon>Vespinae</taxon>
        <taxon>Vespula</taxon>
    </lineage>
</organism>
<dbReference type="Proteomes" id="UP000614350">
    <property type="component" value="Unassembled WGS sequence"/>
</dbReference>
<dbReference type="EMBL" id="JACSEA010000002">
    <property type="protein sequence ID" value="KAF7408595.1"/>
    <property type="molecule type" value="Genomic_DNA"/>
</dbReference>
<evidence type="ECO:0000313" key="2">
    <source>
        <dbReference type="EMBL" id="KAF7408595.1"/>
    </source>
</evidence>
<evidence type="ECO:0000313" key="3">
    <source>
        <dbReference type="Proteomes" id="UP000614350"/>
    </source>
</evidence>
<gene>
    <name evidence="2" type="ORF">HZH66_003132</name>
</gene>
<dbReference type="AlphaFoldDB" id="A0A834KL22"/>
<sequence>MIPVCHEVSERESTIGQSAVIFYKRNNDLGSDLFLGRASNTSSVDGDGSGSGGGSGGGGDGGGGDDGGRKGMNLKDGAKGRVGLR</sequence>
<comment type="caution">
    <text evidence="2">The sequence shown here is derived from an EMBL/GenBank/DDBJ whole genome shotgun (WGS) entry which is preliminary data.</text>
</comment>
<accession>A0A834KL22</accession>
<reference evidence="2" key="1">
    <citation type="journal article" date="2020" name="G3 (Bethesda)">
        <title>High-Quality Assemblies for Three Invasive Social Wasps from the &lt;i&gt;Vespula&lt;/i&gt; Genus.</title>
        <authorList>
            <person name="Harrop T.W.R."/>
            <person name="Guhlin J."/>
            <person name="McLaughlin G.M."/>
            <person name="Permina E."/>
            <person name="Stockwell P."/>
            <person name="Gilligan J."/>
            <person name="Le Lec M.F."/>
            <person name="Gruber M.A.M."/>
            <person name="Quinn O."/>
            <person name="Lovegrove M."/>
            <person name="Duncan E.J."/>
            <person name="Remnant E.J."/>
            <person name="Van Eeckhoven J."/>
            <person name="Graham B."/>
            <person name="Knapp R.A."/>
            <person name="Langford K.W."/>
            <person name="Kronenberg Z."/>
            <person name="Press M.O."/>
            <person name="Eacker S.M."/>
            <person name="Wilson-Rankin E.E."/>
            <person name="Purcell J."/>
            <person name="Lester P.J."/>
            <person name="Dearden P.K."/>
        </authorList>
    </citation>
    <scope>NUCLEOTIDE SEQUENCE</scope>
    <source>
        <strain evidence="2">Marl-1</strain>
    </source>
</reference>
<name>A0A834KL22_VESVU</name>
<evidence type="ECO:0000256" key="1">
    <source>
        <dbReference type="SAM" id="MobiDB-lite"/>
    </source>
</evidence>